<feature type="domain" description="Carboxylesterase type B" evidence="4">
    <location>
        <begin position="25"/>
        <end position="493"/>
    </location>
</feature>
<dbReference type="InterPro" id="IPR050309">
    <property type="entry name" value="Type-B_Carboxylest/Lipase"/>
</dbReference>
<dbReference type="InterPro" id="IPR019826">
    <property type="entry name" value="Carboxylesterase_B_AS"/>
</dbReference>
<protein>
    <recommendedName>
        <fullName evidence="3">Carboxylic ester hydrolase</fullName>
        <ecNumber evidence="3">3.1.1.-</ecNumber>
    </recommendedName>
</protein>
<gene>
    <name evidence="5" type="ORF">BU26DRAFT_503766</name>
</gene>
<proteinExistence type="inferred from homology"/>
<keyword evidence="6" id="KW-1185">Reference proteome</keyword>
<dbReference type="EMBL" id="ML987193">
    <property type="protein sequence ID" value="KAF2251225.1"/>
    <property type="molecule type" value="Genomic_DNA"/>
</dbReference>
<dbReference type="EC" id="3.1.1.-" evidence="3"/>
<accession>A0A6A6IKT1</accession>
<dbReference type="GO" id="GO:0016787">
    <property type="term" value="F:hydrolase activity"/>
    <property type="evidence" value="ECO:0007669"/>
    <property type="project" value="UniProtKB-KW"/>
</dbReference>
<dbReference type="Proteomes" id="UP000800094">
    <property type="component" value="Unassembled WGS sequence"/>
</dbReference>
<evidence type="ECO:0000259" key="4">
    <source>
        <dbReference type="Pfam" id="PF00135"/>
    </source>
</evidence>
<feature type="signal peptide" evidence="3">
    <location>
        <begin position="1"/>
        <end position="20"/>
    </location>
</feature>
<name>A0A6A6IKT1_9PLEO</name>
<dbReference type="InterPro" id="IPR029058">
    <property type="entry name" value="AB_hydrolase_fold"/>
</dbReference>
<dbReference type="SUPFAM" id="SSF53474">
    <property type="entry name" value="alpha/beta-Hydrolases"/>
    <property type="match status" value="1"/>
</dbReference>
<evidence type="ECO:0000256" key="3">
    <source>
        <dbReference type="RuleBase" id="RU361235"/>
    </source>
</evidence>
<dbReference type="GeneID" id="54580044"/>
<dbReference type="PROSITE" id="PS00122">
    <property type="entry name" value="CARBOXYLESTERASE_B_1"/>
    <property type="match status" value="1"/>
</dbReference>
<dbReference type="PANTHER" id="PTHR11559">
    <property type="entry name" value="CARBOXYLESTERASE"/>
    <property type="match status" value="1"/>
</dbReference>
<dbReference type="Gene3D" id="3.40.50.1820">
    <property type="entry name" value="alpha/beta hydrolase"/>
    <property type="match status" value="1"/>
</dbReference>
<sequence length="525" mass="56136">MFLATARLGGIVAFASLAKGALYNQVISTKYGDVQGYPAFNGSTQGIDNWQDITVWKGIPYAASTAVSNRFKPPQPVSAWNTTMYAKDFGPVCPATLGEVGDHTLSEDCLSLNIWTAANSTDAKLPVAIWSYPAGSTSGDALFDGGGMADKGVVHVTYNYRNGALGWLAHPWLSAEMSASYGTNSSGNWAVLDQQAAVKWIHENIAAFGGDPDQITVMGQSAGSAATYHIVNSPLVKGLIKGAIIQSGVRYPKDPLCSSLAENYGTLDAALAKGSSYVSGLNATSLEELRALPLSAFGTTASPPGQGNDSFGAVLDHYALPTTYMESLLQGAANDVPIMTGNTKDESGASYGLNISASTYLSDLNTTYESWANDFLAAYGGANSSAAVSAAYNAQWSDRSAVGTWLWSQLWATSSQQPVYNYFWDHAPPGQTQGAYHESEINYVLNNLYGTDLPWTADDYAIAEKMNAYWVNFIKTGDPNGGNLTRWEQTGAEQIVQRVGNGWGAMPLTHVELFEEWFGNLTTVY</sequence>
<evidence type="ECO:0000313" key="6">
    <source>
        <dbReference type="Proteomes" id="UP000800094"/>
    </source>
</evidence>
<evidence type="ECO:0000256" key="2">
    <source>
        <dbReference type="ARBA" id="ARBA00022801"/>
    </source>
</evidence>
<comment type="similarity">
    <text evidence="1 3">Belongs to the type-B carboxylesterase/lipase family.</text>
</comment>
<evidence type="ECO:0000313" key="5">
    <source>
        <dbReference type="EMBL" id="KAF2251225.1"/>
    </source>
</evidence>
<dbReference type="AlphaFoldDB" id="A0A6A6IKT1"/>
<keyword evidence="3" id="KW-0732">Signal</keyword>
<organism evidence="5 6">
    <name type="scientific">Trematosphaeria pertusa</name>
    <dbReference type="NCBI Taxonomy" id="390896"/>
    <lineage>
        <taxon>Eukaryota</taxon>
        <taxon>Fungi</taxon>
        <taxon>Dikarya</taxon>
        <taxon>Ascomycota</taxon>
        <taxon>Pezizomycotina</taxon>
        <taxon>Dothideomycetes</taxon>
        <taxon>Pleosporomycetidae</taxon>
        <taxon>Pleosporales</taxon>
        <taxon>Massarineae</taxon>
        <taxon>Trematosphaeriaceae</taxon>
        <taxon>Trematosphaeria</taxon>
    </lineage>
</organism>
<dbReference type="InterPro" id="IPR002018">
    <property type="entry name" value="CarbesteraseB"/>
</dbReference>
<evidence type="ECO:0000256" key="1">
    <source>
        <dbReference type="ARBA" id="ARBA00005964"/>
    </source>
</evidence>
<dbReference type="Pfam" id="PF00135">
    <property type="entry name" value="COesterase"/>
    <property type="match status" value="1"/>
</dbReference>
<reference evidence="5" key="1">
    <citation type="journal article" date="2020" name="Stud. Mycol.">
        <title>101 Dothideomycetes genomes: a test case for predicting lifestyles and emergence of pathogens.</title>
        <authorList>
            <person name="Haridas S."/>
            <person name="Albert R."/>
            <person name="Binder M."/>
            <person name="Bloem J."/>
            <person name="Labutti K."/>
            <person name="Salamov A."/>
            <person name="Andreopoulos B."/>
            <person name="Baker S."/>
            <person name="Barry K."/>
            <person name="Bills G."/>
            <person name="Bluhm B."/>
            <person name="Cannon C."/>
            <person name="Castanera R."/>
            <person name="Culley D."/>
            <person name="Daum C."/>
            <person name="Ezra D."/>
            <person name="Gonzalez J."/>
            <person name="Henrissat B."/>
            <person name="Kuo A."/>
            <person name="Liang C."/>
            <person name="Lipzen A."/>
            <person name="Lutzoni F."/>
            <person name="Magnuson J."/>
            <person name="Mondo S."/>
            <person name="Nolan M."/>
            <person name="Ohm R."/>
            <person name="Pangilinan J."/>
            <person name="Park H.-J."/>
            <person name="Ramirez L."/>
            <person name="Alfaro M."/>
            <person name="Sun H."/>
            <person name="Tritt A."/>
            <person name="Yoshinaga Y."/>
            <person name="Zwiers L.-H."/>
            <person name="Turgeon B."/>
            <person name="Goodwin S."/>
            <person name="Spatafora J."/>
            <person name="Crous P."/>
            <person name="Grigoriev I."/>
        </authorList>
    </citation>
    <scope>NUCLEOTIDE SEQUENCE</scope>
    <source>
        <strain evidence="5">CBS 122368</strain>
    </source>
</reference>
<dbReference type="RefSeq" id="XP_033686229.1">
    <property type="nucleotide sequence ID" value="XM_033826714.1"/>
</dbReference>
<dbReference type="OrthoDB" id="408631at2759"/>
<keyword evidence="2 3" id="KW-0378">Hydrolase</keyword>
<feature type="chain" id="PRO_5025714003" description="Carboxylic ester hydrolase" evidence="3">
    <location>
        <begin position="21"/>
        <end position="525"/>
    </location>
</feature>